<keyword evidence="2" id="KW-1185">Reference proteome</keyword>
<reference evidence="1" key="1">
    <citation type="journal article" date="2023" name="Mol. Biol. Evol.">
        <title>Third-Generation Sequencing Reveals the Adaptive Role of the Epigenome in Three Deep-Sea Polychaetes.</title>
        <authorList>
            <person name="Perez M."/>
            <person name="Aroh O."/>
            <person name="Sun Y."/>
            <person name="Lan Y."/>
            <person name="Juniper S.K."/>
            <person name="Young C.R."/>
            <person name="Angers B."/>
            <person name="Qian P.Y."/>
        </authorList>
    </citation>
    <scope>NUCLEOTIDE SEQUENCE</scope>
    <source>
        <strain evidence="1">R07B-5</strain>
    </source>
</reference>
<organism evidence="1 2">
    <name type="scientific">Ridgeia piscesae</name>
    <name type="common">Tubeworm</name>
    <dbReference type="NCBI Taxonomy" id="27915"/>
    <lineage>
        <taxon>Eukaryota</taxon>
        <taxon>Metazoa</taxon>
        <taxon>Spiralia</taxon>
        <taxon>Lophotrochozoa</taxon>
        <taxon>Annelida</taxon>
        <taxon>Polychaeta</taxon>
        <taxon>Sedentaria</taxon>
        <taxon>Canalipalpata</taxon>
        <taxon>Sabellida</taxon>
        <taxon>Siboglinidae</taxon>
        <taxon>Ridgeia</taxon>
    </lineage>
</organism>
<proteinExistence type="predicted"/>
<comment type="caution">
    <text evidence="1">The sequence shown here is derived from an EMBL/GenBank/DDBJ whole genome shotgun (WGS) entry which is preliminary data.</text>
</comment>
<dbReference type="Proteomes" id="UP001209878">
    <property type="component" value="Unassembled WGS sequence"/>
</dbReference>
<evidence type="ECO:0008006" key="3">
    <source>
        <dbReference type="Google" id="ProtNLM"/>
    </source>
</evidence>
<dbReference type="AlphaFoldDB" id="A0AAD9KLE1"/>
<accession>A0AAD9KLE1</accession>
<sequence>MKTLKRLVLPFLKSIIDPLLDRFQFTYRESRSVDDDLSLELFYVLQYLDSPDTYARIFFVDYSSAFNTIIPSKLFEKIQNVGVPQCMCGSSIFY</sequence>
<gene>
    <name evidence="1" type="ORF">NP493_928g01036</name>
</gene>
<protein>
    <recommendedName>
        <fullName evidence="3">Reverse transcriptase domain-containing protein</fullName>
    </recommendedName>
</protein>
<name>A0AAD9KLE1_RIDPI</name>
<evidence type="ECO:0000313" key="2">
    <source>
        <dbReference type="Proteomes" id="UP001209878"/>
    </source>
</evidence>
<dbReference type="EMBL" id="JAODUO010000927">
    <property type="protein sequence ID" value="KAK2172800.1"/>
    <property type="molecule type" value="Genomic_DNA"/>
</dbReference>
<evidence type="ECO:0000313" key="1">
    <source>
        <dbReference type="EMBL" id="KAK2172800.1"/>
    </source>
</evidence>